<sequence length="137" mass="15176">MAKAITRLVLPVCSVALASRSSKPIEVAHAFLPMNEKKKKTQIELVASDSPHQFYDTIVQFQKTLMSLEADVNNKPPQPRLFIVYGVGMKNDSGGWTKEDIGFFSSLTTGPDGFMHVWHAQTKFKDTVPDEVTNGPP</sequence>
<name>A0AAD5PLZ3_9CRUS</name>
<proteinExistence type="predicted"/>
<keyword evidence="2" id="KW-1185">Reference proteome</keyword>
<dbReference type="AlphaFoldDB" id="A0AAD5PLZ3"/>
<dbReference type="EMBL" id="WJBH02000010">
    <property type="protein sequence ID" value="KAI9552466.1"/>
    <property type="molecule type" value="Genomic_DNA"/>
</dbReference>
<accession>A0AAD5PLZ3</accession>
<organism evidence="1 2">
    <name type="scientific">Daphnia sinensis</name>
    <dbReference type="NCBI Taxonomy" id="1820382"/>
    <lineage>
        <taxon>Eukaryota</taxon>
        <taxon>Metazoa</taxon>
        <taxon>Ecdysozoa</taxon>
        <taxon>Arthropoda</taxon>
        <taxon>Crustacea</taxon>
        <taxon>Branchiopoda</taxon>
        <taxon>Diplostraca</taxon>
        <taxon>Cladocera</taxon>
        <taxon>Anomopoda</taxon>
        <taxon>Daphniidae</taxon>
        <taxon>Daphnia</taxon>
        <taxon>Daphnia similis group</taxon>
    </lineage>
</organism>
<protein>
    <submittedName>
        <fullName evidence="1">Uncharacterized protein</fullName>
    </submittedName>
</protein>
<evidence type="ECO:0000313" key="1">
    <source>
        <dbReference type="EMBL" id="KAI9552466.1"/>
    </source>
</evidence>
<gene>
    <name evidence="1" type="ORF">GHT06_022832</name>
</gene>
<reference evidence="1 2" key="1">
    <citation type="submission" date="2022-05" db="EMBL/GenBank/DDBJ databases">
        <title>A multi-omics perspective on studying reproductive biology in Daphnia sinensis.</title>
        <authorList>
            <person name="Jia J."/>
        </authorList>
    </citation>
    <scope>NUCLEOTIDE SEQUENCE [LARGE SCALE GENOMIC DNA]</scope>
    <source>
        <strain evidence="1 2">WSL</strain>
    </source>
</reference>
<dbReference type="Proteomes" id="UP000820818">
    <property type="component" value="Linkage Group LG10"/>
</dbReference>
<evidence type="ECO:0000313" key="2">
    <source>
        <dbReference type="Proteomes" id="UP000820818"/>
    </source>
</evidence>
<comment type="caution">
    <text evidence="1">The sequence shown here is derived from an EMBL/GenBank/DDBJ whole genome shotgun (WGS) entry which is preliminary data.</text>
</comment>